<proteinExistence type="predicted"/>
<accession>A0AAD8UQI4</accession>
<dbReference type="GeneID" id="85385224"/>
<dbReference type="Proteomes" id="UP001244207">
    <property type="component" value="Unassembled WGS sequence"/>
</dbReference>
<evidence type="ECO:0000313" key="2">
    <source>
        <dbReference type="EMBL" id="KAK1728136.1"/>
    </source>
</evidence>
<reference evidence="2" key="1">
    <citation type="submission" date="2021-12" db="EMBL/GenBank/DDBJ databases">
        <title>Comparative genomics, transcriptomics and evolutionary studies reveal genomic signatures of adaptation to plant cell wall in hemibiotrophic fungi.</title>
        <authorList>
            <consortium name="DOE Joint Genome Institute"/>
            <person name="Baroncelli R."/>
            <person name="Diaz J.F."/>
            <person name="Benocci T."/>
            <person name="Peng M."/>
            <person name="Battaglia E."/>
            <person name="Haridas S."/>
            <person name="Andreopoulos W."/>
            <person name="Labutti K."/>
            <person name="Pangilinan J."/>
            <person name="Floch G.L."/>
            <person name="Makela M.R."/>
            <person name="Henrissat B."/>
            <person name="Grigoriev I.V."/>
            <person name="Crouch J.A."/>
            <person name="De Vries R.P."/>
            <person name="Sukno S.A."/>
            <person name="Thon M.R."/>
        </authorList>
    </citation>
    <scope>NUCLEOTIDE SEQUENCE</scope>
    <source>
        <strain evidence="2">CBS 112980</strain>
    </source>
</reference>
<organism evidence="2 3">
    <name type="scientific">Glomerella acutata</name>
    <name type="common">Colletotrichum acutatum</name>
    <dbReference type="NCBI Taxonomy" id="27357"/>
    <lineage>
        <taxon>Eukaryota</taxon>
        <taxon>Fungi</taxon>
        <taxon>Dikarya</taxon>
        <taxon>Ascomycota</taxon>
        <taxon>Pezizomycotina</taxon>
        <taxon>Sordariomycetes</taxon>
        <taxon>Hypocreomycetidae</taxon>
        <taxon>Glomerellales</taxon>
        <taxon>Glomerellaceae</taxon>
        <taxon>Colletotrichum</taxon>
        <taxon>Colletotrichum acutatum species complex</taxon>
    </lineage>
</organism>
<comment type="caution">
    <text evidence="2">The sequence shown here is derived from an EMBL/GenBank/DDBJ whole genome shotgun (WGS) entry which is preliminary data.</text>
</comment>
<feature type="compositionally biased region" description="Polar residues" evidence="1">
    <location>
        <begin position="252"/>
        <end position="261"/>
    </location>
</feature>
<feature type="region of interest" description="Disordered" evidence="1">
    <location>
        <begin position="220"/>
        <end position="261"/>
    </location>
</feature>
<gene>
    <name evidence="2" type="ORF">BDZ83DRAFT_150768</name>
</gene>
<keyword evidence="3" id="KW-1185">Reference proteome</keyword>
<sequence length="308" mass="34476">MTSGKVGNGMLSISFVNPAKRTGRYDPLGRIGRARGCLEPSCHLTFGKSESTSEISSFLFALNHSCSSHVPFARAQTQGHTARPRRPVWAFPVFRLVACTKPLGWQARIEIERQMGDRTRPNRQERARQALRLLRLKDATRRRVRMNGWKVWVRAAALSLSPNPEIKSPTPPVKMEGQKKLQTLPQIVEKKKKSTIPRRHGSSIPGLRCQERLDRVADGGTLPKRNAPWIAGKGTSATGHRACSTDPIRGSTEGNLSRSRTQLQGKPRISNVVVLLAGVCWSHWGRQNATGEKWDNCEWFLHTTVLLR</sequence>
<protein>
    <submittedName>
        <fullName evidence="2">Uncharacterized protein</fullName>
    </submittedName>
</protein>
<dbReference type="EMBL" id="JAHMHS010000019">
    <property type="protein sequence ID" value="KAK1728136.1"/>
    <property type="molecule type" value="Genomic_DNA"/>
</dbReference>
<evidence type="ECO:0000256" key="1">
    <source>
        <dbReference type="SAM" id="MobiDB-lite"/>
    </source>
</evidence>
<dbReference type="AlphaFoldDB" id="A0AAD8UQI4"/>
<dbReference type="RefSeq" id="XP_060368191.1">
    <property type="nucleotide sequence ID" value="XM_060501325.1"/>
</dbReference>
<evidence type="ECO:0000313" key="3">
    <source>
        <dbReference type="Proteomes" id="UP001244207"/>
    </source>
</evidence>
<name>A0AAD8UQI4_GLOAC</name>